<keyword evidence="5" id="KW-1185">Reference proteome</keyword>
<sequence>MSRTNQPGQRLASKPAENISLLKKRMRDTQDLIYIEFALCSGQPGAVCYLQGLTDERKLENLLKEVKEKDPPQLTFRRDEELESIDQIAEALAHGKAVVLLSDPARGIAIDTLGVQLRKVDEPTSESTLKGPRSGFTESLSNNLALVRFYLPSADLKAEYCEIGQTSRIKVALISIDGVTNPVILEELRRRIREIPADFILGSNYIEEWIADNPYTLFPLVESTERPDRVAGALIDGRIAVMVQGSPFVTLLPFVFLQAFQVGEDYEWQFYIGSALRLLRILCALIGMLLPAFYVATITFHHELIPTALLQSIAAAKEPVPFPAVVESFAMMAAFEIMREAGIRMPRQIGQAVSIVGALILGQAAVQAGIVSPIMVIVAALTGICTFTLPATAMNYAIRLLQFGMTFLASILGYVGIMFGIVVLLTYLASLRSFGIPYLAPAAPFHFGELTDVLVRRPHPLNVKRPALFRSISPYRWKRGRP</sequence>
<organism evidence="4 5">
    <name type="scientific">Cohnella boryungensis</name>
    <dbReference type="NCBI Taxonomy" id="768479"/>
    <lineage>
        <taxon>Bacteria</taxon>
        <taxon>Bacillati</taxon>
        <taxon>Bacillota</taxon>
        <taxon>Bacilli</taxon>
        <taxon>Bacillales</taxon>
        <taxon>Paenibacillaceae</taxon>
        <taxon>Cohnella</taxon>
    </lineage>
</organism>
<evidence type="ECO:0000256" key="2">
    <source>
        <dbReference type="ARBA" id="ARBA00023136"/>
    </source>
</evidence>
<comment type="similarity">
    <text evidence="1">Belongs to the GerABKA family.</text>
</comment>
<dbReference type="PANTHER" id="PTHR22550">
    <property type="entry name" value="SPORE GERMINATION PROTEIN"/>
    <property type="match status" value="1"/>
</dbReference>
<keyword evidence="2 3" id="KW-0472">Membrane</keyword>
<accession>A0ABV8SBZ6</accession>
<feature type="transmembrane region" description="Helical" evidence="3">
    <location>
        <begin position="374"/>
        <end position="398"/>
    </location>
</feature>
<feature type="transmembrane region" description="Helical" evidence="3">
    <location>
        <begin position="278"/>
        <end position="300"/>
    </location>
</feature>
<evidence type="ECO:0000256" key="1">
    <source>
        <dbReference type="ARBA" id="ARBA00005278"/>
    </source>
</evidence>
<comment type="caution">
    <text evidence="4">The sequence shown here is derived from an EMBL/GenBank/DDBJ whole genome shotgun (WGS) entry which is preliminary data.</text>
</comment>
<dbReference type="PIRSF" id="PIRSF005690">
    <property type="entry name" value="GerBA"/>
    <property type="match status" value="1"/>
</dbReference>
<reference evidence="5" key="1">
    <citation type="journal article" date="2019" name="Int. J. Syst. Evol. Microbiol.">
        <title>The Global Catalogue of Microorganisms (GCM) 10K type strain sequencing project: providing services to taxonomists for standard genome sequencing and annotation.</title>
        <authorList>
            <consortium name="The Broad Institute Genomics Platform"/>
            <consortium name="The Broad Institute Genome Sequencing Center for Infectious Disease"/>
            <person name="Wu L."/>
            <person name="Ma J."/>
        </authorList>
    </citation>
    <scope>NUCLEOTIDE SEQUENCE [LARGE SCALE GENOMIC DNA]</scope>
    <source>
        <strain evidence="5">CGMCC 4.1641</strain>
    </source>
</reference>
<name>A0ABV8SBZ6_9BACL</name>
<dbReference type="InterPro" id="IPR050768">
    <property type="entry name" value="UPF0353/GerABKA_families"/>
</dbReference>
<dbReference type="RefSeq" id="WP_204604802.1">
    <property type="nucleotide sequence ID" value="NZ_JBHSED010000034.1"/>
</dbReference>
<feature type="transmembrane region" description="Helical" evidence="3">
    <location>
        <begin position="349"/>
        <end position="368"/>
    </location>
</feature>
<dbReference type="InterPro" id="IPR004995">
    <property type="entry name" value="Spore_Ger"/>
</dbReference>
<keyword evidence="3" id="KW-0812">Transmembrane</keyword>
<dbReference type="PANTHER" id="PTHR22550:SF5">
    <property type="entry name" value="LEUCINE ZIPPER PROTEIN 4"/>
    <property type="match status" value="1"/>
</dbReference>
<dbReference type="EMBL" id="JBHSED010000034">
    <property type="protein sequence ID" value="MFC4304821.1"/>
    <property type="molecule type" value="Genomic_DNA"/>
</dbReference>
<evidence type="ECO:0000313" key="4">
    <source>
        <dbReference type="EMBL" id="MFC4304821.1"/>
    </source>
</evidence>
<evidence type="ECO:0000256" key="3">
    <source>
        <dbReference type="SAM" id="Phobius"/>
    </source>
</evidence>
<gene>
    <name evidence="4" type="ORF">ACFO1S_15430</name>
</gene>
<keyword evidence="3" id="KW-1133">Transmembrane helix</keyword>
<dbReference type="Pfam" id="PF03323">
    <property type="entry name" value="GerA"/>
    <property type="match status" value="1"/>
</dbReference>
<feature type="transmembrane region" description="Helical" evidence="3">
    <location>
        <begin position="405"/>
        <end position="429"/>
    </location>
</feature>
<protein>
    <submittedName>
        <fullName evidence="4">Spore germination protein</fullName>
    </submittedName>
</protein>
<evidence type="ECO:0000313" key="5">
    <source>
        <dbReference type="Proteomes" id="UP001595755"/>
    </source>
</evidence>
<proteinExistence type="inferred from homology"/>
<dbReference type="Proteomes" id="UP001595755">
    <property type="component" value="Unassembled WGS sequence"/>
</dbReference>